<evidence type="ECO:0000313" key="3">
    <source>
        <dbReference type="Proteomes" id="UP000078287"/>
    </source>
</evidence>
<dbReference type="RefSeq" id="WP_066782899.1">
    <property type="nucleotide sequence ID" value="NZ_LWQS01000031.1"/>
</dbReference>
<dbReference type="OrthoDB" id="9841346at2"/>
<accession>A0A178MK32</accession>
<dbReference type="EMBL" id="LWQS01000031">
    <property type="protein sequence ID" value="OAN48468.1"/>
    <property type="molecule type" value="Genomic_DNA"/>
</dbReference>
<name>A0A178MK32_9CHLR</name>
<sequence length="191" mass="20628">MNCRSFILLGLLGIMMSLVACSGQPAAQPASLPTAVPTIPASEPTSAATALTIPCAELVPAAELARLIGTQPDSLMDTVMPGWTACTWFYTPPGASQPADFIVQAYTGEEAIVKWRMDTNPANRRPEVVVNDLSAYVPEGYTWVIPESQLRAVQAWQDGRYIFLRFPANTLALSSEAQIADVLQTLFGRLK</sequence>
<organism evidence="2 3">
    <name type="scientific">Chloroflexus islandicus</name>
    <dbReference type="NCBI Taxonomy" id="1707952"/>
    <lineage>
        <taxon>Bacteria</taxon>
        <taxon>Bacillati</taxon>
        <taxon>Chloroflexota</taxon>
        <taxon>Chloroflexia</taxon>
        <taxon>Chloroflexales</taxon>
        <taxon>Chloroflexineae</taxon>
        <taxon>Chloroflexaceae</taxon>
        <taxon>Chloroflexus</taxon>
    </lineage>
</organism>
<reference evidence="2 3" key="1">
    <citation type="submission" date="2016-04" db="EMBL/GenBank/DDBJ databases">
        <title>Chloroflexus islandicus sp. nov., a thermophilic filamentous anoxygenic phototrophic bacterium from geyser Strokkur (Iceland).</title>
        <authorList>
            <person name="Gaisin V.A."/>
            <person name="Kalashnikov A.M."/>
            <person name="Sukhacheva M.V."/>
            <person name="Grouzdev D.S."/>
            <person name="Ivanov T.M."/>
            <person name="Kuznetsov B."/>
            <person name="Gorlenko V.M."/>
        </authorList>
    </citation>
    <scope>NUCLEOTIDE SEQUENCE [LARGE SCALE GENOMIC DNA]</scope>
    <source>
        <strain evidence="3">isl-2</strain>
    </source>
</reference>
<dbReference type="Proteomes" id="UP000078287">
    <property type="component" value="Unassembled WGS sequence"/>
</dbReference>
<keyword evidence="3" id="KW-1185">Reference proteome</keyword>
<evidence type="ECO:0000256" key="1">
    <source>
        <dbReference type="SAM" id="SignalP"/>
    </source>
</evidence>
<feature type="signal peptide" evidence="1">
    <location>
        <begin position="1"/>
        <end position="20"/>
    </location>
</feature>
<proteinExistence type="predicted"/>
<gene>
    <name evidence="2" type="ORF">A6A03_07740</name>
</gene>
<keyword evidence="1" id="KW-0732">Signal</keyword>
<comment type="caution">
    <text evidence="2">The sequence shown here is derived from an EMBL/GenBank/DDBJ whole genome shotgun (WGS) entry which is preliminary data.</text>
</comment>
<dbReference type="AlphaFoldDB" id="A0A178MK32"/>
<evidence type="ECO:0008006" key="4">
    <source>
        <dbReference type="Google" id="ProtNLM"/>
    </source>
</evidence>
<dbReference type="STRING" id="1707952.A6A03_07740"/>
<dbReference type="PROSITE" id="PS51257">
    <property type="entry name" value="PROKAR_LIPOPROTEIN"/>
    <property type="match status" value="1"/>
</dbReference>
<feature type="chain" id="PRO_5008092009" description="DUF3558 domain-containing protein" evidence="1">
    <location>
        <begin position="21"/>
        <end position="191"/>
    </location>
</feature>
<protein>
    <recommendedName>
        <fullName evidence="4">DUF3558 domain-containing protein</fullName>
    </recommendedName>
</protein>
<evidence type="ECO:0000313" key="2">
    <source>
        <dbReference type="EMBL" id="OAN48468.1"/>
    </source>
</evidence>